<evidence type="ECO:0000313" key="8">
    <source>
        <dbReference type="Proteomes" id="UP000434101"/>
    </source>
</evidence>
<proteinExistence type="predicted"/>
<dbReference type="Gene3D" id="1.10.357.10">
    <property type="entry name" value="Tetracycline Repressor, domain 2"/>
    <property type="match status" value="1"/>
</dbReference>
<dbReference type="InterPro" id="IPR036271">
    <property type="entry name" value="Tet_transcr_reg_TetR-rel_C_sf"/>
</dbReference>
<evidence type="ECO:0000256" key="2">
    <source>
        <dbReference type="ARBA" id="ARBA00023015"/>
    </source>
</evidence>
<dbReference type="InterPro" id="IPR001647">
    <property type="entry name" value="HTH_TetR"/>
</dbReference>
<feature type="DNA-binding region" description="H-T-H motif" evidence="5">
    <location>
        <begin position="41"/>
        <end position="60"/>
    </location>
</feature>
<gene>
    <name evidence="7" type="ORF">GS429_00145</name>
</gene>
<protein>
    <submittedName>
        <fullName evidence="7">TetR family transcriptional regulator</fullName>
    </submittedName>
</protein>
<dbReference type="SUPFAM" id="SSF48498">
    <property type="entry name" value="Tetracyclin repressor-like, C-terminal domain"/>
    <property type="match status" value="1"/>
</dbReference>
<dbReference type="Pfam" id="PF00440">
    <property type="entry name" value="TetR_N"/>
    <property type="match status" value="1"/>
</dbReference>
<evidence type="ECO:0000256" key="1">
    <source>
        <dbReference type="ARBA" id="ARBA00022491"/>
    </source>
</evidence>
<dbReference type="PROSITE" id="PS50977">
    <property type="entry name" value="HTH_TETR_2"/>
    <property type="match status" value="1"/>
</dbReference>
<dbReference type="PANTHER" id="PTHR30055:SF234">
    <property type="entry name" value="HTH-TYPE TRANSCRIPTIONAL REGULATOR BETI"/>
    <property type="match status" value="1"/>
</dbReference>
<evidence type="ECO:0000256" key="4">
    <source>
        <dbReference type="ARBA" id="ARBA00023163"/>
    </source>
</evidence>
<accession>A0A6B0VHC0</accession>
<dbReference type="InterPro" id="IPR050109">
    <property type="entry name" value="HTH-type_TetR-like_transc_reg"/>
</dbReference>
<dbReference type="AlphaFoldDB" id="A0A6B0VHC0"/>
<keyword evidence="1" id="KW-0678">Repressor</keyword>
<dbReference type="PANTHER" id="PTHR30055">
    <property type="entry name" value="HTH-TYPE TRANSCRIPTIONAL REGULATOR RUTR"/>
    <property type="match status" value="1"/>
</dbReference>
<dbReference type="SUPFAM" id="SSF46689">
    <property type="entry name" value="Homeodomain-like"/>
    <property type="match status" value="1"/>
</dbReference>
<dbReference type="GO" id="GO:0003700">
    <property type="term" value="F:DNA-binding transcription factor activity"/>
    <property type="evidence" value="ECO:0007669"/>
    <property type="project" value="TreeGrafter"/>
</dbReference>
<keyword evidence="3 5" id="KW-0238">DNA-binding</keyword>
<evidence type="ECO:0000256" key="5">
    <source>
        <dbReference type="PROSITE-ProRule" id="PRU00335"/>
    </source>
</evidence>
<feature type="domain" description="HTH tetR-type" evidence="6">
    <location>
        <begin position="18"/>
        <end position="78"/>
    </location>
</feature>
<keyword evidence="4" id="KW-0804">Transcription</keyword>
<organism evidence="7 8">
    <name type="scientific">Natronorubrum halalkaliphilum</name>
    <dbReference type="NCBI Taxonomy" id="2691917"/>
    <lineage>
        <taxon>Archaea</taxon>
        <taxon>Methanobacteriati</taxon>
        <taxon>Methanobacteriota</taxon>
        <taxon>Stenosarchaea group</taxon>
        <taxon>Halobacteria</taxon>
        <taxon>Halobacteriales</taxon>
        <taxon>Natrialbaceae</taxon>
        <taxon>Natronorubrum</taxon>
    </lineage>
</organism>
<reference evidence="7 8" key="1">
    <citation type="submission" date="2020-01" db="EMBL/GenBank/DDBJ databases">
        <title>Natronorubrum sp. JWXQ-INN 674 isolated from Inner Mongolia Autonomous Region of China.</title>
        <authorList>
            <person name="Xue Q."/>
        </authorList>
    </citation>
    <scope>NUCLEOTIDE SEQUENCE [LARGE SCALE GENOMIC DNA]</scope>
    <source>
        <strain evidence="7 8">JWXQ-INN-674</strain>
    </source>
</reference>
<evidence type="ECO:0000313" key="7">
    <source>
        <dbReference type="EMBL" id="MXV60505.1"/>
    </source>
</evidence>
<dbReference type="GO" id="GO:0000976">
    <property type="term" value="F:transcription cis-regulatory region binding"/>
    <property type="evidence" value="ECO:0007669"/>
    <property type="project" value="TreeGrafter"/>
</dbReference>
<dbReference type="OrthoDB" id="135877at2157"/>
<keyword evidence="2" id="KW-0805">Transcription regulation</keyword>
<comment type="caution">
    <text evidence="7">The sequence shown here is derived from an EMBL/GenBank/DDBJ whole genome shotgun (WGS) entry which is preliminary data.</text>
</comment>
<keyword evidence="8" id="KW-1185">Reference proteome</keyword>
<evidence type="ECO:0000256" key="3">
    <source>
        <dbReference type="ARBA" id="ARBA00023125"/>
    </source>
</evidence>
<dbReference type="InterPro" id="IPR039538">
    <property type="entry name" value="BetI_C"/>
</dbReference>
<dbReference type="EMBL" id="WUYX01000002">
    <property type="protein sequence ID" value="MXV60505.1"/>
    <property type="molecule type" value="Genomic_DNA"/>
</dbReference>
<sequence>MYLLHRVRLSMGTRSRSDETTEAIMHATYRALCEHGYPDTTISSIVAEFDKSKGLLYYHYEDKDDLLTDFLRYLLERFETKINEEMTGDPYETLVGLVDRILPEQLDDDQLRFRQAFFEIRSQAPHSTAYHDLIEQNDQLLQSELTNVIERGVESGQFRSVDPERTADFIHSVLIGTMERGATLDDRELYRRNRQHVLRYIDRHLLEESSATE</sequence>
<dbReference type="InterPro" id="IPR009057">
    <property type="entry name" value="Homeodomain-like_sf"/>
</dbReference>
<name>A0A6B0VHC0_9EURY</name>
<dbReference type="Pfam" id="PF13977">
    <property type="entry name" value="TetR_C_6"/>
    <property type="match status" value="1"/>
</dbReference>
<dbReference type="Proteomes" id="UP000434101">
    <property type="component" value="Unassembled WGS sequence"/>
</dbReference>
<evidence type="ECO:0000259" key="6">
    <source>
        <dbReference type="PROSITE" id="PS50977"/>
    </source>
</evidence>